<evidence type="ECO:0000313" key="1">
    <source>
        <dbReference type="EMBL" id="QBK88580.1"/>
    </source>
</evidence>
<gene>
    <name evidence="1" type="ORF">LCMiAC01_02570</name>
</gene>
<sequence>MTCFWDGILKALNRNIFTNKLHNPKPVELINVLKSCSKITFDTLWNGKKLTHEQLQENLQHVNDFDVNKLYNGYDCSACDPFLLLVCQLFRVNIIHDYNGRIMKYTHILSINKTLNFKSDKGHFWTF</sequence>
<proteinExistence type="predicted"/>
<name>A0A481Z004_9VIRU</name>
<accession>A0A481Z004</accession>
<protein>
    <submittedName>
        <fullName evidence="1">Uncharacterized protein</fullName>
    </submittedName>
</protein>
<organism evidence="1">
    <name type="scientific">Mimivirus LCMiAC01</name>
    <dbReference type="NCBI Taxonomy" id="2506608"/>
    <lineage>
        <taxon>Viruses</taxon>
        <taxon>Varidnaviria</taxon>
        <taxon>Bamfordvirae</taxon>
        <taxon>Nucleocytoviricota</taxon>
        <taxon>Megaviricetes</taxon>
        <taxon>Imitervirales</taxon>
        <taxon>Mimiviridae</taxon>
        <taxon>Klosneuvirinae</taxon>
    </lineage>
</organism>
<reference evidence="1" key="1">
    <citation type="journal article" date="2019" name="MBio">
        <title>Virus Genomes from Deep Sea Sediments Expand the Ocean Megavirome and Support Independent Origins of Viral Gigantism.</title>
        <authorList>
            <person name="Backstrom D."/>
            <person name="Yutin N."/>
            <person name="Jorgensen S.L."/>
            <person name="Dharamshi J."/>
            <person name="Homa F."/>
            <person name="Zaremba-Niedwiedzka K."/>
            <person name="Spang A."/>
            <person name="Wolf Y.I."/>
            <person name="Koonin E.V."/>
            <person name="Ettema T.J."/>
        </authorList>
    </citation>
    <scope>NUCLEOTIDE SEQUENCE</scope>
</reference>
<dbReference type="EMBL" id="MK500392">
    <property type="protein sequence ID" value="QBK88580.1"/>
    <property type="molecule type" value="Genomic_DNA"/>
</dbReference>